<protein>
    <recommendedName>
        <fullName evidence="3">PqqD family protein</fullName>
    </recommendedName>
</protein>
<gene>
    <name evidence="1" type="ORF">C1N66_30980</name>
</gene>
<keyword evidence="1" id="KW-0614">Plasmid</keyword>
<reference evidence="1 2" key="1">
    <citation type="submission" date="2018-03" db="EMBL/GenBank/DDBJ databases">
        <title>The complete genome of bacterial strain SGAir0260.</title>
        <authorList>
            <person name="Schuster S.C."/>
        </authorList>
    </citation>
    <scope>NUCLEOTIDE SEQUENCE [LARGE SCALE GENOMIC DNA]</scope>
    <source>
        <strain evidence="1 2">SGAir0260</strain>
        <plasmid evidence="1 2">unnamed_12</plasmid>
    </source>
</reference>
<sequence>MKIKVNTSNIISDFDEGYIIYIPSTTESFYIEKDIYQFFNSAINEFVSISDLLPEGYNEEEFESFINELLGLGIIIKEKNV</sequence>
<dbReference type="AlphaFoldDB" id="A0AB73USB2"/>
<dbReference type="Proteomes" id="UP000464780">
    <property type="component" value="Plasmid unnamed_12"/>
</dbReference>
<geneLocation type="plasmid" evidence="1 2">
    <name>unnamed_12</name>
</geneLocation>
<evidence type="ECO:0000313" key="1">
    <source>
        <dbReference type="EMBL" id="QHV47446.1"/>
    </source>
</evidence>
<evidence type="ECO:0000313" key="2">
    <source>
        <dbReference type="Proteomes" id="UP000464780"/>
    </source>
</evidence>
<organism evidence="1 2">
    <name type="scientific">Bacillus cereus</name>
    <dbReference type="NCBI Taxonomy" id="1396"/>
    <lineage>
        <taxon>Bacteria</taxon>
        <taxon>Bacillati</taxon>
        <taxon>Bacillota</taxon>
        <taxon>Bacilli</taxon>
        <taxon>Bacillales</taxon>
        <taxon>Bacillaceae</taxon>
        <taxon>Bacillus</taxon>
        <taxon>Bacillus cereus group</taxon>
    </lineage>
</organism>
<evidence type="ECO:0008006" key="3">
    <source>
        <dbReference type="Google" id="ProtNLM"/>
    </source>
</evidence>
<name>A0AB73USB2_BACCE</name>
<dbReference type="RefSeq" id="WP_162281062.1">
    <property type="nucleotide sequence ID" value="NZ_CP028010.2"/>
</dbReference>
<proteinExistence type="predicted"/>
<dbReference type="EMBL" id="CP028010">
    <property type="protein sequence ID" value="QHV47446.1"/>
    <property type="molecule type" value="Genomic_DNA"/>
</dbReference>
<accession>A0AB73USB2</accession>